<dbReference type="InterPro" id="IPR019184">
    <property type="entry name" value="Uncharacterised_TM-17"/>
</dbReference>
<keyword evidence="9" id="KW-1185">Reference proteome</keyword>
<evidence type="ECO:0000256" key="3">
    <source>
        <dbReference type="ARBA" id="ARBA00022692"/>
    </source>
</evidence>
<sequence length="169" mass="18529">MAIPGPGRWTRCYGCCRHLSSVPLQILLKLTAVYFVLYFLFTLGLIIRKSLELSYPADAVLCDVGLLFLLAALELLHFFCGVKGNLTESEGYILGNLIVTGTTILLTVYFLVWQTYVVRADVIISSVLLVVYGLDGILAFSTLARLARLVPLSLAFTISVLYPTSTADS</sequence>
<feature type="transmembrane region" description="Helical" evidence="7">
    <location>
        <begin position="26"/>
        <end position="47"/>
    </location>
</feature>
<evidence type="ECO:0000313" key="9">
    <source>
        <dbReference type="Proteomes" id="UP000265080"/>
    </source>
</evidence>
<feature type="transmembrane region" description="Helical" evidence="7">
    <location>
        <begin position="59"/>
        <end position="79"/>
    </location>
</feature>
<name>A0A3P8U0J7_AMPPE</name>
<dbReference type="GO" id="GO:1905515">
    <property type="term" value="P:non-motile cilium assembly"/>
    <property type="evidence" value="ECO:0007669"/>
    <property type="project" value="TreeGrafter"/>
</dbReference>
<evidence type="ECO:0000313" key="8">
    <source>
        <dbReference type="Ensembl" id="ENSAPEP00000030894.1"/>
    </source>
</evidence>
<proteinExistence type="predicted"/>
<dbReference type="PANTHER" id="PTHR13531">
    <property type="entry name" value="GEO07735P1-RELATED-RELATED"/>
    <property type="match status" value="1"/>
</dbReference>
<keyword evidence="5 7" id="KW-0472">Membrane</keyword>
<dbReference type="Proteomes" id="UP000265080">
    <property type="component" value="Chromosome 4"/>
</dbReference>
<comment type="subcellular location">
    <subcellularLocation>
        <location evidence="1">Cell projection</location>
        <location evidence="1">Cilium</location>
    </subcellularLocation>
    <subcellularLocation>
        <location evidence="2">Membrane</location>
        <topology evidence="2">Multi-pass membrane protein</topology>
    </subcellularLocation>
</comment>
<evidence type="ECO:0000256" key="6">
    <source>
        <dbReference type="ARBA" id="ARBA00023273"/>
    </source>
</evidence>
<evidence type="ECO:0000256" key="5">
    <source>
        <dbReference type="ARBA" id="ARBA00023136"/>
    </source>
</evidence>
<reference evidence="8 9" key="1">
    <citation type="submission" date="2018-03" db="EMBL/GenBank/DDBJ databases">
        <title>Finding Nemo's genes: A chromosome-scale reference assembly of the genome of the orange clownfish Amphiprion percula.</title>
        <authorList>
            <person name="Lehmann R."/>
        </authorList>
    </citation>
    <scope>NUCLEOTIDE SEQUENCE</scope>
</reference>
<dbReference type="Ensembl" id="ENSAPET00000031716.1">
    <property type="protein sequence ID" value="ENSAPEP00000030894.1"/>
    <property type="gene ID" value="ENSAPEG00000021945.1"/>
</dbReference>
<dbReference type="GO" id="GO:0035869">
    <property type="term" value="C:ciliary transition zone"/>
    <property type="evidence" value="ECO:0007669"/>
    <property type="project" value="TreeGrafter"/>
</dbReference>
<dbReference type="GO" id="GO:0016020">
    <property type="term" value="C:membrane"/>
    <property type="evidence" value="ECO:0007669"/>
    <property type="project" value="UniProtKB-SubCell"/>
</dbReference>
<dbReference type="Pfam" id="PF09799">
    <property type="entry name" value="Transmemb_17"/>
    <property type="match status" value="1"/>
</dbReference>
<evidence type="ECO:0000256" key="1">
    <source>
        <dbReference type="ARBA" id="ARBA00004138"/>
    </source>
</evidence>
<keyword evidence="3 7" id="KW-0812">Transmembrane</keyword>
<dbReference type="OMA" id="LRIEYIW"/>
<reference evidence="8" key="2">
    <citation type="submission" date="2025-08" db="UniProtKB">
        <authorList>
            <consortium name="Ensembl"/>
        </authorList>
    </citation>
    <scope>IDENTIFICATION</scope>
</reference>
<dbReference type="STRING" id="161767.ENSAPEP00000030894"/>
<keyword evidence="6" id="KW-0966">Cell projection</keyword>
<dbReference type="GeneTree" id="ENSGT00940000153899"/>
<feature type="transmembrane region" description="Helical" evidence="7">
    <location>
        <begin position="91"/>
        <end position="113"/>
    </location>
</feature>
<protein>
    <submittedName>
        <fullName evidence="8">Transmembrane protein 80</fullName>
    </submittedName>
</protein>
<reference evidence="8" key="3">
    <citation type="submission" date="2025-09" db="UniProtKB">
        <authorList>
            <consortium name="Ensembl"/>
        </authorList>
    </citation>
    <scope>IDENTIFICATION</scope>
</reference>
<feature type="transmembrane region" description="Helical" evidence="7">
    <location>
        <begin position="120"/>
        <end position="140"/>
    </location>
</feature>
<organism evidence="8 9">
    <name type="scientific">Amphiprion percula</name>
    <name type="common">Orange clownfish</name>
    <name type="synonym">Lutjanus percula</name>
    <dbReference type="NCBI Taxonomy" id="161767"/>
    <lineage>
        <taxon>Eukaryota</taxon>
        <taxon>Metazoa</taxon>
        <taxon>Chordata</taxon>
        <taxon>Craniata</taxon>
        <taxon>Vertebrata</taxon>
        <taxon>Euteleostomi</taxon>
        <taxon>Actinopterygii</taxon>
        <taxon>Neopterygii</taxon>
        <taxon>Teleostei</taxon>
        <taxon>Neoteleostei</taxon>
        <taxon>Acanthomorphata</taxon>
        <taxon>Ovalentaria</taxon>
        <taxon>Pomacentridae</taxon>
        <taxon>Amphiprion</taxon>
    </lineage>
</organism>
<keyword evidence="4 7" id="KW-1133">Transmembrane helix</keyword>
<dbReference type="AlphaFoldDB" id="A0A3P8U0J7"/>
<evidence type="ECO:0000256" key="4">
    <source>
        <dbReference type="ARBA" id="ARBA00022989"/>
    </source>
</evidence>
<evidence type="ECO:0000256" key="7">
    <source>
        <dbReference type="SAM" id="Phobius"/>
    </source>
</evidence>
<dbReference type="PANTHER" id="PTHR13531:SF8">
    <property type="entry name" value="TRANSMEMBRANE PROTEIN 80"/>
    <property type="match status" value="1"/>
</dbReference>
<evidence type="ECO:0000256" key="2">
    <source>
        <dbReference type="ARBA" id="ARBA00004141"/>
    </source>
</evidence>
<accession>A0A3P8U0J7</accession>